<evidence type="ECO:0000256" key="8">
    <source>
        <dbReference type="SAM" id="Phobius"/>
    </source>
</evidence>
<keyword evidence="7" id="KW-0175">Coiled coil</keyword>
<evidence type="ECO:0000313" key="11">
    <source>
        <dbReference type="EMBL" id="EMP26060.1"/>
    </source>
</evidence>
<dbReference type="GO" id="GO:0006637">
    <property type="term" value="P:acyl-CoA metabolic process"/>
    <property type="evidence" value="ECO:0007669"/>
    <property type="project" value="TreeGrafter"/>
</dbReference>
<comment type="subcellular location">
    <subcellularLocation>
        <location evidence="1">Membrane</location>
        <topology evidence="1">Multi-pass membrane protein</topology>
    </subcellularLocation>
</comment>
<comment type="similarity">
    <text evidence="2">Belongs to the C/M/P thioester hydrolase family.</text>
</comment>
<keyword evidence="11" id="KW-0808">Transferase</keyword>
<dbReference type="FunFam" id="2.60.40.2240:FF:000001">
    <property type="entry name" value="acyl-coenzyme A thioesterase 4"/>
    <property type="match status" value="1"/>
</dbReference>
<protein>
    <submittedName>
        <fullName evidence="11">Acyl-coenzyme A amino acid N-acyltransferase 1</fullName>
    </submittedName>
</protein>
<dbReference type="PANTHER" id="PTHR10824">
    <property type="entry name" value="ACYL-COENZYME A THIOESTERASE-RELATED"/>
    <property type="match status" value="1"/>
</dbReference>
<gene>
    <name evidence="11" type="ORF">UY3_16851</name>
</gene>
<keyword evidence="4" id="KW-0276">Fatty acid metabolism</keyword>
<feature type="domain" description="BAAT/Acyl-CoA thioester hydrolase C-terminal" evidence="10">
    <location>
        <begin position="479"/>
        <end position="687"/>
    </location>
</feature>
<keyword evidence="3 8" id="KW-0812">Transmembrane</keyword>
<evidence type="ECO:0000256" key="3">
    <source>
        <dbReference type="ARBA" id="ARBA00022692"/>
    </source>
</evidence>
<feature type="transmembrane region" description="Helical" evidence="8">
    <location>
        <begin position="131"/>
        <end position="152"/>
    </location>
</feature>
<evidence type="ECO:0000256" key="5">
    <source>
        <dbReference type="ARBA" id="ARBA00022989"/>
    </source>
</evidence>
<keyword evidence="4" id="KW-0443">Lipid metabolism</keyword>
<evidence type="ECO:0000259" key="10">
    <source>
        <dbReference type="Pfam" id="PF08840"/>
    </source>
</evidence>
<dbReference type="Gene3D" id="2.60.40.2240">
    <property type="entry name" value="Acyl-CoA thioester hydrolase/BAAT N-terminal domain"/>
    <property type="match status" value="1"/>
</dbReference>
<dbReference type="FunFam" id="3.40.50.1820:FF:000024">
    <property type="entry name" value="acyl-coenzyme A thioesterase 4"/>
    <property type="match status" value="1"/>
</dbReference>
<sequence length="692" mass="77405">MFPAANNSLFRRRFQAIQIISGFTQISFGIALMITESPAPALTVASGVYFWIGFLLVSSGSVLVETERRESIWLVKVCYIISGLVILATLAAVIIHSVEIGQDIPWCSILEGSKMTLLNCSQSVYILSHGINSVFILLCLLELCTAIAALVFGHKAMKQQDYTRMDKPLHTSWERKMKERQEKKIVKDFARHLQEEKQREREEKKQRREENLKRRLENERKAEIVQVIRNPLKLKRAKKKQLRRIEKRDTLALLQKRQAQRKEAKEFQAQHPSVMIQLRVTPETSLVDMPVRIHVSGLAPTQLVTLQSSLTDERGVQFRARAFYRADEAGEVDLERAAATGGDYVGIWPMGLFWFLKPEKLFHRLVKRDVMSGPFCFQLDLFDSCQLLPSPQVVPLATCTVERWYVGPGVERVPVKQGRVRGALFLPPGPGPFPGVIDMFGGAGGLIEFRSSLLASRGFAVLALAFFGYDDLPQVLAEVDLEYFEEAANLLLKHPKVRGPGLGVIGVSKGAEVSLAMAAFLEQVVAAVWINGTGFLNGTPLRYKGIHIPHIPYCPERLLITEMGALDNYHVFRDPQDPAHAAAVIPVEKAQGEVLFVVGEADRNFNSKLFAEMAIERMKSHGKKNYTLLSYPGAGHLIEPPGSPLCSISLIRGSPKPVHWGGEPEPHAKAQEHSWQEILKFLDRCLGPSSNL</sequence>
<dbReference type="GO" id="GO:0047617">
    <property type="term" value="F:fatty acyl-CoA hydrolase activity"/>
    <property type="evidence" value="ECO:0007669"/>
    <property type="project" value="TreeGrafter"/>
</dbReference>
<dbReference type="eggNOG" id="ENOG502QQ8Z">
    <property type="taxonomic scope" value="Eukaryota"/>
</dbReference>
<proteinExistence type="inferred from homology"/>
<dbReference type="Pfam" id="PF04103">
    <property type="entry name" value="CD20"/>
    <property type="match status" value="1"/>
</dbReference>
<organism evidence="11 12">
    <name type="scientific">Chelonia mydas</name>
    <name type="common">Green sea-turtle</name>
    <name type="synonym">Chelonia agassizi</name>
    <dbReference type="NCBI Taxonomy" id="8469"/>
    <lineage>
        <taxon>Eukaryota</taxon>
        <taxon>Metazoa</taxon>
        <taxon>Chordata</taxon>
        <taxon>Craniata</taxon>
        <taxon>Vertebrata</taxon>
        <taxon>Euteleostomi</taxon>
        <taxon>Archelosauria</taxon>
        <taxon>Testudinata</taxon>
        <taxon>Testudines</taxon>
        <taxon>Cryptodira</taxon>
        <taxon>Durocryptodira</taxon>
        <taxon>Americhelydia</taxon>
        <taxon>Chelonioidea</taxon>
        <taxon>Cheloniidae</taxon>
        <taxon>Chelonia</taxon>
    </lineage>
</organism>
<dbReference type="Pfam" id="PF08840">
    <property type="entry name" value="BAAT_C"/>
    <property type="match status" value="1"/>
</dbReference>
<dbReference type="InterPro" id="IPR006862">
    <property type="entry name" value="Thio_Ohase/aa_AcTrfase"/>
</dbReference>
<reference evidence="12" key="1">
    <citation type="journal article" date="2013" name="Nat. Genet.">
        <title>The draft genomes of soft-shell turtle and green sea turtle yield insights into the development and evolution of the turtle-specific body plan.</title>
        <authorList>
            <person name="Wang Z."/>
            <person name="Pascual-Anaya J."/>
            <person name="Zadissa A."/>
            <person name="Li W."/>
            <person name="Niimura Y."/>
            <person name="Huang Z."/>
            <person name="Li C."/>
            <person name="White S."/>
            <person name="Xiong Z."/>
            <person name="Fang D."/>
            <person name="Wang B."/>
            <person name="Ming Y."/>
            <person name="Chen Y."/>
            <person name="Zheng Y."/>
            <person name="Kuraku S."/>
            <person name="Pignatelli M."/>
            <person name="Herrero J."/>
            <person name="Beal K."/>
            <person name="Nozawa M."/>
            <person name="Li Q."/>
            <person name="Wang J."/>
            <person name="Zhang H."/>
            <person name="Yu L."/>
            <person name="Shigenobu S."/>
            <person name="Wang J."/>
            <person name="Liu J."/>
            <person name="Flicek P."/>
            <person name="Searle S."/>
            <person name="Wang J."/>
            <person name="Kuratani S."/>
            <person name="Yin Y."/>
            <person name="Aken B."/>
            <person name="Zhang G."/>
            <person name="Irie N."/>
        </authorList>
    </citation>
    <scope>NUCLEOTIDE SEQUENCE [LARGE SCALE GENOMIC DNA]</scope>
</reference>
<keyword evidence="6 8" id="KW-0472">Membrane</keyword>
<keyword evidence="12" id="KW-1185">Reference proteome</keyword>
<dbReference type="SUPFAM" id="SSF53474">
    <property type="entry name" value="alpha/beta-Hydrolases"/>
    <property type="match status" value="1"/>
</dbReference>
<evidence type="ECO:0000256" key="2">
    <source>
        <dbReference type="ARBA" id="ARBA00006538"/>
    </source>
</evidence>
<keyword evidence="5 8" id="KW-1133">Transmembrane helix</keyword>
<keyword evidence="11" id="KW-0012">Acyltransferase</keyword>
<accession>M7AT17</accession>
<dbReference type="STRING" id="8469.M7AT17"/>
<evidence type="ECO:0000256" key="7">
    <source>
        <dbReference type="SAM" id="Coils"/>
    </source>
</evidence>
<dbReference type="PANTHER" id="PTHR10824:SF18">
    <property type="entry name" value="BILE ACID-COA:AMINO ACID N-ACYLTRANSFERASE"/>
    <property type="match status" value="1"/>
</dbReference>
<feature type="transmembrane region" description="Helical" evidence="8">
    <location>
        <begin position="16"/>
        <end position="35"/>
    </location>
</feature>
<feature type="transmembrane region" description="Helical" evidence="8">
    <location>
        <begin position="73"/>
        <end position="95"/>
    </location>
</feature>
<evidence type="ECO:0000256" key="4">
    <source>
        <dbReference type="ARBA" id="ARBA00022832"/>
    </source>
</evidence>
<dbReference type="InterPro" id="IPR007237">
    <property type="entry name" value="CD20-like"/>
</dbReference>
<dbReference type="GO" id="GO:0005777">
    <property type="term" value="C:peroxisome"/>
    <property type="evidence" value="ECO:0007669"/>
    <property type="project" value="TreeGrafter"/>
</dbReference>
<dbReference type="InterPro" id="IPR042490">
    <property type="entry name" value="Thio_Ohase/BAAT_N"/>
</dbReference>
<feature type="coiled-coil region" evidence="7">
    <location>
        <begin position="190"/>
        <end position="222"/>
    </location>
</feature>
<dbReference type="Pfam" id="PF04775">
    <property type="entry name" value="Bile_Hydr_Trans"/>
    <property type="match status" value="1"/>
</dbReference>
<dbReference type="Gene3D" id="3.40.50.1820">
    <property type="entry name" value="alpha/beta hydrolase"/>
    <property type="match status" value="1"/>
</dbReference>
<dbReference type="GO" id="GO:0016746">
    <property type="term" value="F:acyltransferase activity"/>
    <property type="evidence" value="ECO:0007669"/>
    <property type="project" value="UniProtKB-KW"/>
</dbReference>
<dbReference type="GO" id="GO:0006631">
    <property type="term" value="P:fatty acid metabolic process"/>
    <property type="evidence" value="ECO:0007669"/>
    <property type="project" value="UniProtKB-KW"/>
</dbReference>
<evidence type="ECO:0000256" key="1">
    <source>
        <dbReference type="ARBA" id="ARBA00004141"/>
    </source>
</evidence>
<dbReference type="GO" id="GO:0016020">
    <property type="term" value="C:membrane"/>
    <property type="evidence" value="ECO:0007669"/>
    <property type="project" value="UniProtKB-SubCell"/>
</dbReference>
<feature type="domain" description="Acyl-CoA thioester hydrolase/bile acid-CoA amino acid N-acetyltransferase" evidence="9">
    <location>
        <begin position="288"/>
        <end position="417"/>
    </location>
</feature>
<dbReference type="InterPro" id="IPR029058">
    <property type="entry name" value="AB_hydrolase_fold"/>
</dbReference>
<feature type="transmembrane region" description="Helical" evidence="8">
    <location>
        <begin position="41"/>
        <end position="64"/>
    </location>
</feature>
<evidence type="ECO:0000259" key="9">
    <source>
        <dbReference type="Pfam" id="PF04775"/>
    </source>
</evidence>
<name>M7AT17_CHEMY</name>
<evidence type="ECO:0000256" key="6">
    <source>
        <dbReference type="ARBA" id="ARBA00023136"/>
    </source>
</evidence>
<dbReference type="InterPro" id="IPR014940">
    <property type="entry name" value="BAAT_C"/>
</dbReference>
<dbReference type="AlphaFoldDB" id="M7AT17"/>
<evidence type="ECO:0000313" key="12">
    <source>
        <dbReference type="Proteomes" id="UP000031443"/>
    </source>
</evidence>
<dbReference type="Proteomes" id="UP000031443">
    <property type="component" value="Unassembled WGS sequence"/>
</dbReference>
<dbReference type="EMBL" id="KB584216">
    <property type="protein sequence ID" value="EMP26060.1"/>
    <property type="molecule type" value="Genomic_DNA"/>
</dbReference>